<comment type="subcellular location">
    <subcellularLocation>
        <location evidence="1">Cell outer membrane</location>
        <topology evidence="1">Multi-pass membrane protein</topology>
    </subcellularLocation>
</comment>
<dbReference type="Pfam" id="PF02563">
    <property type="entry name" value="Poly_export"/>
    <property type="match status" value="1"/>
</dbReference>
<evidence type="ECO:0000313" key="19">
    <source>
        <dbReference type="EMBL" id="AEG50339.1"/>
    </source>
</evidence>
<evidence type="ECO:0000256" key="13">
    <source>
        <dbReference type="ARBA" id="ARBA00023237"/>
    </source>
</evidence>
<evidence type="ECO:0000256" key="7">
    <source>
        <dbReference type="ARBA" id="ARBA00022729"/>
    </source>
</evidence>
<evidence type="ECO:0000259" key="17">
    <source>
        <dbReference type="Pfam" id="PF10531"/>
    </source>
</evidence>
<evidence type="ECO:0000256" key="2">
    <source>
        <dbReference type="ARBA" id="ARBA00009450"/>
    </source>
</evidence>
<keyword evidence="4" id="KW-1134">Transmembrane beta strand</keyword>
<evidence type="ECO:0000259" key="18">
    <source>
        <dbReference type="Pfam" id="PF22461"/>
    </source>
</evidence>
<evidence type="ECO:0000256" key="14">
    <source>
        <dbReference type="ARBA" id="ARBA00023288"/>
    </source>
</evidence>
<dbReference type="KEGG" id="sch:Sphch_2696"/>
<dbReference type="InterPro" id="IPR049712">
    <property type="entry name" value="Poly_export"/>
</dbReference>
<evidence type="ECO:0000256" key="3">
    <source>
        <dbReference type="ARBA" id="ARBA00022448"/>
    </source>
</evidence>
<dbReference type="InterPro" id="IPR054765">
    <property type="entry name" value="SLBB_dom"/>
</dbReference>
<protein>
    <submittedName>
        <fullName evidence="19">Polysaccharide export protein</fullName>
    </submittedName>
</protein>
<feature type="chain" id="PRO_5003339645" evidence="15">
    <location>
        <begin position="26"/>
        <end position="390"/>
    </location>
</feature>
<evidence type="ECO:0000256" key="6">
    <source>
        <dbReference type="ARBA" id="ARBA00022692"/>
    </source>
</evidence>
<sequence>MNPCVFSLRSAWARSVSVAVSLVFAALGGCATLPSNGPTAGQIEKAVEKAQAGPSLTLVDLSPSTVASLAAEPVNGNANLATLIRPGEMDSPELIRPGDMLSIAIYEVGVSLFSAQTAAGGELSSQVTNPVANAQRINGVQVDEAGGIQLPYIGYLSIAGLSPRTVEALIEQRLRGMSQSPRALVSIADSLATTFYLSGAVARPGRYRLTIAREKLRDYLTIAGGVQGDPEDLAVRLLRDGKSVEMRLSEIAINSANDVVLLPGDQVEIVKRPRTYSVFGASDRVAQVPFGAPELSLSEAIARAGGPSDARANPRGVFLFRMEQGQEGARPVIYRLNMMDAGQYFLAQQVRMRDKDIIYFSNSASGPPTKLIGIINQLFGPFVTARALTQ</sequence>
<dbReference type="EMBL" id="CP002798">
    <property type="protein sequence ID" value="AEG50339.1"/>
    <property type="molecule type" value="Genomic_DNA"/>
</dbReference>
<keyword evidence="12" id="KW-0564">Palmitate</keyword>
<keyword evidence="14" id="KW-0449">Lipoprotein</keyword>
<accession>F6F0L7</accession>
<dbReference type="InterPro" id="IPR003715">
    <property type="entry name" value="Poly_export_N"/>
</dbReference>
<dbReference type="InterPro" id="IPR019554">
    <property type="entry name" value="Soluble_ligand-bd"/>
</dbReference>
<evidence type="ECO:0000256" key="11">
    <source>
        <dbReference type="ARBA" id="ARBA00023136"/>
    </source>
</evidence>
<keyword evidence="3" id="KW-0813">Transport</keyword>
<evidence type="ECO:0000313" key="20">
    <source>
        <dbReference type="Proteomes" id="UP000007150"/>
    </source>
</evidence>
<dbReference type="Proteomes" id="UP000007150">
    <property type="component" value="Chromosome 1"/>
</dbReference>
<keyword evidence="20" id="KW-1185">Reference proteome</keyword>
<evidence type="ECO:0000256" key="1">
    <source>
        <dbReference type="ARBA" id="ARBA00004571"/>
    </source>
</evidence>
<dbReference type="Pfam" id="PF10531">
    <property type="entry name" value="SLBB"/>
    <property type="match status" value="1"/>
</dbReference>
<evidence type="ECO:0000256" key="5">
    <source>
        <dbReference type="ARBA" id="ARBA00022597"/>
    </source>
</evidence>
<dbReference type="RefSeq" id="WP_013848575.1">
    <property type="nucleotide sequence ID" value="NC_015593.1"/>
</dbReference>
<keyword evidence="11" id="KW-0472">Membrane</keyword>
<evidence type="ECO:0000256" key="12">
    <source>
        <dbReference type="ARBA" id="ARBA00023139"/>
    </source>
</evidence>
<dbReference type="GO" id="GO:0009279">
    <property type="term" value="C:cell outer membrane"/>
    <property type="evidence" value="ECO:0007669"/>
    <property type="project" value="UniProtKB-SubCell"/>
</dbReference>
<dbReference type="Pfam" id="PF22461">
    <property type="entry name" value="SLBB_2"/>
    <property type="match status" value="1"/>
</dbReference>
<dbReference type="GO" id="GO:0015159">
    <property type="term" value="F:polysaccharide transmembrane transporter activity"/>
    <property type="evidence" value="ECO:0007669"/>
    <property type="project" value="InterPro"/>
</dbReference>
<keyword evidence="13" id="KW-0998">Cell outer membrane</keyword>
<dbReference type="STRING" id="690566.Sphch_2696"/>
<evidence type="ECO:0000256" key="10">
    <source>
        <dbReference type="ARBA" id="ARBA00023114"/>
    </source>
</evidence>
<dbReference type="AlphaFoldDB" id="F6F0L7"/>
<feature type="domain" description="Soluble ligand binding" evidence="17">
    <location>
        <begin position="195"/>
        <end position="243"/>
    </location>
</feature>
<reference evidence="19 20" key="1">
    <citation type="submission" date="2011-05" db="EMBL/GenBank/DDBJ databases">
        <title>Complete sequence of chromosome 1 of Sphingobium chlorophenolicum L-1.</title>
        <authorList>
            <consortium name="US DOE Joint Genome Institute"/>
            <person name="Lucas S."/>
            <person name="Han J."/>
            <person name="Lapidus A."/>
            <person name="Cheng J.-F."/>
            <person name="Goodwin L."/>
            <person name="Pitluck S."/>
            <person name="Peters L."/>
            <person name="Daligault H."/>
            <person name="Han C."/>
            <person name="Tapia R."/>
            <person name="Land M."/>
            <person name="Hauser L."/>
            <person name="Kyrpides N."/>
            <person name="Ivanova N."/>
            <person name="Pagani I."/>
            <person name="Turner P."/>
            <person name="Copley S."/>
            <person name="Woyke T."/>
        </authorList>
    </citation>
    <scope>NUCLEOTIDE SEQUENCE [LARGE SCALE GENOMIC DNA]</scope>
    <source>
        <strain evidence="19 20">L-1</strain>
    </source>
</reference>
<keyword evidence="9" id="KW-0406">Ion transport</keyword>
<evidence type="ECO:0000256" key="15">
    <source>
        <dbReference type="SAM" id="SignalP"/>
    </source>
</evidence>
<evidence type="ECO:0000256" key="9">
    <source>
        <dbReference type="ARBA" id="ARBA00023065"/>
    </source>
</evidence>
<dbReference type="Gene3D" id="3.30.1950.10">
    <property type="entry name" value="wza like domain"/>
    <property type="match status" value="1"/>
</dbReference>
<dbReference type="GO" id="GO:0006811">
    <property type="term" value="P:monoatomic ion transport"/>
    <property type="evidence" value="ECO:0007669"/>
    <property type="project" value="UniProtKB-KW"/>
</dbReference>
<name>F6F0L7_SPHCR</name>
<organism evidence="19 20">
    <name type="scientific">Sphingobium chlorophenolicum L-1</name>
    <dbReference type="NCBI Taxonomy" id="690566"/>
    <lineage>
        <taxon>Bacteria</taxon>
        <taxon>Pseudomonadati</taxon>
        <taxon>Pseudomonadota</taxon>
        <taxon>Alphaproteobacteria</taxon>
        <taxon>Sphingomonadales</taxon>
        <taxon>Sphingomonadaceae</taxon>
        <taxon>Sphingobium</taxon>
    </lineage>
</organism>
<dbReference type="GO" id="GO:0046930">
    <property type="term" value="C:pore complex"/>
    <property type="evidence" value="ECO:0007669"/>
    <property type="project" value="UniProtKB-KW"/>
</dbReference>
<feature type="signal peptide" evidence="15">
    <location>
        <begin position="1"/>
        <end position="25"/>
    </location>
</feature>
<proteinExistence type="inferred from homology"/>
<evidence type="ECO:0000256" key="8">
    <source>
        <dbReference type="ARBA" id="ARBA00023047"/>
    </source>
</evidence>
<keyword evidence="5" id="KW-0762">Sugar transport</keyword>
<keyword evidence="6" id="KW-0812">Transmembrane</keyword>
<dbReference type="Gene3D" id="3.10.560.10">
    <property type="entry name" value="Outer membrane lipoprotein wza domain like"/>
    <property type="match status" value="2"/>
</dbReference>
<feature type="domain" description="Polysaccharide export protein N-terminal" evidence="16">
    <location>
        <begin position="93"/>
        <end position="187"/>
    </location>
</feature>
<dbReference type="PANTHER" id="PTHR33619:SF3">
    <property type="entry name" value="POLYSACCHARIDE EXPORT PROTEIN GFCE-RELATED"/>
    <property type="match status" value="1"/>
</dbReference>
<keyword evidence="7 15" id="KW-0732">Signal</keyword>
<evidence type="ECO:0000259" key="16">
    <source>
        <dbReference type="Pfam" id="PF02563"/>
    </source>
</evidence>
<keyword evidence="10" id="KW-0626">Porin</keyword>
<feature type="domain" description="SLBB" evidence="18">
    <location>
        <begin position="277"/>
        <end position="359"/>
    </location>
</feature>
<keyword evidence="8" id="KW-0625">Polysaccharide transport</keyword>
<gene>
    <name evidence="19" type="ORF">Sphch_2696</name>
</gene>
<dbReference type="GO" id="GO:0015288">
    <property type="term" value="F:porin activity"/>
    <property type="evidence" value="ECO:0007669"/>
    <property type="project" value="UniProtKB-KW"/>
</dbReference>
<comment type="similarity">
    <text evidence="2">Belongs to the BexD/CtrA/VexA family.</text>
</comment>
<dbReference type="HOGENOM" id="CLU_038343_4_0_5"/>
<dbReference type="PANTHER" id="PTHR33619">
    <property type="entry name" value="POLYSACCHARIDE EXPORT PROTEIN GFCE-RELATED"/>
    <property type="match status" value="1"/>
</dbReference>
<evidence type="ECO:0000256" key="4">
    <source>
        <dbReference type="ARBA" id="ARBA00022452"/>
    </source>
</evidence>